<dbReference type="InterPro" id="IPR002591">
    <property type="entry name" value="Phosphodiest/P_Trfase"/>
</dbReference>
<dbReference type="Gene3D" id="3.90.182.10">
    <property type="entry name" value="Toxin - Anthrax Protective Antigen,domain 1"/>
    <property type="match status" value="1"/>
</dbReference>
<evidence type="ECO:0000313" key="2">
    <source>
        <dbReference type="EMBL" id="EAQ50627.1"/>
    </source>
</evidence>
<dbReference type="AlphaFoldDB" id="A3XIK1"/>
<gene>
    <name evidence="2" type="ORF">MED217_06327</name>
</gene>
<dbReference type="SUPFAM" id="SSF53649">
    <property type="entry name" value="Alkaline phosphatase-like"/>
    <property type="match status" value="1"/>
</dbReference>
<comment type="caution">
    <text evidence="2">The sequence shown here is derived from an EMBL/GenBank/DDBJ whole genome shotgun (WGS) entry which is preliminary data.</text>
</comment>
<dbReference type="PANTHER" id="PTHR10151:SF120">
    <property type="entry name" value="BIS(5'-ADENOSYL)-TRIPHOSPHATASE"/>
    <property type="match status" value="1"/>
</dbReference>
<feature type="domain" description="PA14" evidence="1">
    <location>
        <begin position="405"/>
        <end position="545"/>
    </location>
</feature>
<protein>
    <recommendedName>
        <fullName evidence="1">PA14 domain-containing protein</fullName>
    </recommendedName>
</protein>
<dbReference type="Pfam" id="PF13290">
    <property type="entry name" value="CHB_HEX_C_1"/>
    <property type="match status" value="1"/>
</dbReference>
<dbReference type="eggNOG" id="COG1524">
    <property type="taxonomic scope" value="Bacteria"/>
</dbReference>
<dbReference type="Gene3D" id="3.40.720.10">
    <property type="entry name" value="Alkaline Phosphatase, subunit A"/>
    <property type="match status" value="1"/>
</dbReference>
<evidence type="ECO:0000259" key="1">
    <source>
        <dbReference type="PROSITE" id="PS51820"/>
    </source>
</evidence>
<dbReference type="HOGENOM" id="CLU_495905_0_0_10"/>
<dbReference type="STRING" id="398720.MED217_06327"/>
<dbReference type="Proteomes" id="UP000001601">
    <property type="component" value="Unassembled WGS sequence"/>
</dbReference>
<dbReference type="RefSeq" id="WP_009779649.1">
    <property type="nucleotide sequence ID" value="NZ_CH672395.1"/>
</dbReference>
<dbReference type="InterPro" id="IPR011658">
    <property type="entry name" value="PA14_dom"/>
</dbReference>
<evidence type="ECO:0000313" key="3">
    <source>
        <dbReference type="Proteomes" id="UP000001601"/>
    </source>
</evidence>
<dbReference type="PROSITE" id="PS51820">
    <property type="entry name" value="PA14"/>
    <property type="match status" value="1"/>
</dbReference>
<dbReference type="SUPFAM" id="SSF56988">
    <property type="entry name" value="Anthrax protective antigen"/>
    <property type="match status" value="1"/>
</dbReference>
<dbReference type="CDD" id="cd00016">
    <property type="entry name" value="ALP_like"/>
    <property type="match status" value="1"/>
</dbReference>
<dbReference type="SMART" id="SM00758">
    <property type="entry name" value="PA14"/>
    <property type="match status" value="1"/>
</dbReference>
<dbReference type="PROSITE" id="PS51257">
    <property type="entry name" value="PROKAR_LIPOPROTEIN"/>
    <property type="match status" value="1"/>
</dbReference>
<dbReference type="InterPro" id="IPR037524">
    <property type="entry name" value="PA14/GLEYA"/>
</dbReference>
<keyword evidence="3" id="KW-1185">Reference proteome</keyword>
<dbReference type="GO" id="GO:0016787">
    <property type="term" value="F:hydrolase activity"/>
    <property type="evidence" value="ECO:0007669"/>
    <property type="project" value="UniProtKB-ARBA"/>
</dbReference>
<dbReference type="InterPro" id="IPR017850">
    <property type="entry name" value="Alkaline_phosphatase_core_sf"/>
</dbReference>
<reference evidence="2 3" key="1">
    <citation type="journal article" date="2007" name="Nature">
        <title>Light stimulates growth of proteorhodopsin-containing marine Flavobacteria.</title>
        <authorList>
            <person name="Gomez-Consarnau L."/>
            <person name="Gonzalez J.M."/>
            <person name="Coll-Llado M."/>
            <person name="Gourdon P."/>
            <person name="Pascher T."/>
            <person name="Neutze R."/>
            <person name="Pedros-Alio C."/>
            <person name="Pinhassi J."/>
        </authorList>
    </citation>
    <scope>NUCLEOTIDE SEQUENCE [LARGE SCALE GENOMIC DNA]</scope>
    <source>
        <strain evidence="2 3">MED217</strain>
    </source>
</reference>
<dbReference type="Pfam" id="PF01663">
    <property type="entry name" value="Phosphodiest"/>
    <property type="match status" value="1"/>
</dbReference>
<organism evidence="2 3">
    <name type="scientific">Leeuwenhoekiella blandensis (strain CECT 7118 / CCUG 51940 / KCTC 22103 / MED217)</name>
    <name type="common">Flavobacterium sp. (strain MED217)</name>
    <dbReference type="NCBI Taxonomy" id="398720"/>
    <lineage>
        <taxon>Bacteria</taxon>
        <taxon>Pseudomonadati</taxon>
        <taxon>Bacteroidota</taxon>
        <taxon>Flavobacteriia</taxon>
        <taxon>Flavobacteriales</taxon>
        <taxon>Flavobacteriaceae</taxon>
        <taxon>Leeuwenhoekiella</taxon>
    </lineage>
</organism>
<proteinExistence type="predicted"/>
<sequence length="549" mass="59482">MNKFLKLSTALAVLILVACDTNDEPELGIKHLVVIGVDGMSPNGIQNAKTPVLDSLIKNGASTLQARSVLPSSSSSNWASMLMGAATEQHGITSNGWDVNDYTLPAVVSGGDSRFPSIFTLFHDQKPEAHVGAIYDWDGFGRLYNPADVDFDIDADHEDKTTQEAINYIKAHKPDFTFIHLDHVDHAGHSEGHGSASYYEAVEKADLLIGDIIKSTQDAGIFEETVFIVSSDHGGLGKGHGGESLDEVLIPFILYGKNVKKGYAIEETVYQYDNAATVAFMAGLETPQAWIGRPVKSAFVGYEKPVLKYKKVEALQAPQFKPQNGPYAPAGGLFQEKVSVVINNPNASGSIYYTLDGSDPSAKHAVKYDAPFYVDQTTLVSAIVVEEGKTQSKIAEGNYRFVSASKKPGVTYAIFQEEPLSALPDFTNKKPKLSGVTMEFSTEVLDEISETTNTALVFTAQLEVLTPGEYTFYTTSDDGSKLYVDNQLVVNNDGDHGVQERSGSVSIAKGKHTLKIEYFNDGGGYYLDAKYKGPGIGKQIIPADKLSQD</sequence>
<accession>A3XIK1</accession>
<dbReference type="PANTHER" id="PTHR10151">
    <property type="entry name" value="ECTONUCLEOTIDE PYROPHOSPHATASE/PHOSPHODIESTERASE"/>
    <property type="match status" value="1"/>
</dbReference>
<dbReference type="EMBL" id="AANC01000002">
    <property type="protein sequence ID" value="EAQ50627.1"/>
    <property type="molecule type" value="Genomic_DNA"/>
</dbReference>
<dbReference type="Pfam" id="PF07691">
    <property type="entry name" value="PA14"/>
    <property type="match status" value="1"/>
</dbReference>
<dbReference type="InterPro" id="IPR059177">
    <property type="entry name" value="GH29D-like_dom"/>
</dbReference>
<name>A3XIK1_LEEBM</name>